<dbReference type="AlphaFoldDB" id="A0A516H4N6"/>
<keyword evidence="3 7" id="KW-0812">Transmembrane</keyword>
<keyword evidence="7" id="KW-0288">FMN</keyword>
<gene>
    <name evidence="7" type="primary">msrQ</name>
    <name evidence="9" type="ORF">FNB15_16160</name>
</gene>
<keyword evidence="5 7" id="KW-0408">Iron</keyword>
<dbReference type="OrthoDB" id="9788328at2"/>
<dbReference type="GO" id="GO:0030091">
    <property type="term" value="P:protein repair"/>
    <property type="evidence" value="ECO:0007669"/>
    <property type="project" value="UniProtKB-UniRule"/>
</dbReference>
<evidence type="ECO:0000313" key="10">
    <source>
        <dbReference type="Proteomes" id="UP000317496"/>
    </source>
</evidence>
<evidence type="ECO:0000256" key="2">
    <source>
        <dbReference type="ARBA" id="ARBA00022448"/>
    </source>
</evidence>
<feature type="transmembrane region" description="Helical" evidence="7">
    <location>
        <begin position="66"/>
        <end position="84"/>
    </location>
</feature>
<dbReference type="PANTHER" id="PTHR36964:SF1">
    <property type="entry name" value="PROTEIN-METHIONINE-SULFOXIDE REDUCTASE HEME-BINDING SUBUNIT MSRQ"/>
    <property type="match status" value="1"/>
</dbReference>
<comment type="subunit">
    <text evidence="7">Heterodimer of a catalytic subunit (MsrP) and a heme-binding subunit (MsrQ).</text>
</comment>
<keyword evidence="2 7" id="KW-0813">Transport</keyword>
<dbReference type="GO" id="GO:0009055">
    <property type="term" value="F:electron transfer activity"/>
    <property type="evidence" value="ECO:0007669"/>
    <property type="project" value="UniProtKB-UniRule"/>
</dbReference>
<evidence type="ECO:0000259" key="8">
    <source>
        <dbReference type="Pfam" id="PF01794"/>
    </source>
</evidence>
<evidence type="ECO:0000256" key="7">
    <source>
        <dbReference type="HAMAP-Rule" id="MF_01207"/>
    </source>
</evidence>
<keyword evidence="6 7" id="KW-0472">Membrane</keyword>
<dbReference type="GO" id="GO:0005886">
    <property type="term" value="C:plasma membrane"/>
    <property type="evidence" value="ECO:0007669"/>
    <property type="project" value="UniProtKB-SubCell"/>
</dbReference>
<keyword evidence="7" id="KW-0479">Metal-binding</keyword>
<reference evidence="9 10" key="1">
    <citation type="submission" date="2019-07" db="EMBL/GenBank/DDBJ databases">
        <title>Genome sequencing for Ferrovibrio sp. K5.</title>
        <authorList>
            <person name="Park S.-J."/>
        </authorList>
    </citation>
    <scope>NUCLEOTIDE SEQUENCE [LARGE SCALE GENOMIC DNA]</scope>
    <source>
        <strain evidence="9 10">K5</strain>
    </source>
</reference>
<name>A0A516H4N6_9PROT</name>
<evidence type="ECO:0000256" key="5">
    <source>
        <dbReference type="ARBA" id="ARBA00023004"/>
    </source>
</evidence>
<keyword evidence="7" id="KW-0349">Heme</keyword>
<dbReference type="InterPro" id="IPR022837">
    <property type="entry name" value="MsrQ-like"/>
</dbReference>
<dbReference type="GO" id="GO:0020037">
    <property type="term" value="F:heme binding"/>
    <property type="evidence" value="ECO:0007669"/>
    <property type="project" value="UniProtKB-UniRule"/>
</dbReference>
<evidence type="ECO:0000256" key="4">
    <source>
        <dbReference type="ARBA" id="ARBA00022989"/>
    </source>
</evidence>
<evidence type="ECO:0000256" key="6">
    <source>
        <dbReference type="ARBA" id="ARBA00023136"/>
    </source>
</evidence>
<feature type="transmembrane region" description="Helical" evidence="7">
    <location>
        <begin position="138"/>
        <end position="159"/>
    </location>
</feature>
<dbReference type="KEGG" id="fer:FNB15_16160"/>
<dbReference type="InterPro" id="IPR013130">
    <property type="entry name" value="Fe3_Rdtase_TM_dom"/>
</dbReference>
<keyword evidence="7" id="KW-0249">Electron transport</keyword>
<evidence type="ECO:0000313" key="9">
    <source>
        <dbReference type="EMBL" id="QDO98715.1"/>
    </source>
</evidence>
<protein>
    <recommendedName>
        <fullName evidence="7">Protein-methionine-sulfoxide reductase heme-binding subunit MsrQ</fullName>
    </recommendedName>
    <alternativeName>
        <fullName evidence="7">Flavocytochrome MsrQ</fullName>
    </alternativeName>
</protein>
<dbReference type="PANTHER" id="PTHR36964">
    <property type="entry name" value="PROTEIN-METHIONINE-SULFOXIDE REDUCTASE HEME-BINDING SUBUNIT MSRQ"/>
    <property type="match status" value="1"/>
</dbReference>
<keyword evidence="4 7" id="KW-1133">Transmembrane helix</keyword>
<feature type="transmembrane region" description="Helical" evidence="7">
    <location>
        <begin position="105"/>
        <end position="126"/>
    </location>
</feature>
<dbReference type="RefSeq" id="WP_144069696.1">
    <property type="nucleotide sequence ID" value="NZ_CP041636.1"/>
</dbReference>
<feature type="transmembrane region" description="Helical" evidence="7">
    <location>
        <begin position="171"/>
        <end position="189"/>
    </location>
</feature>
<comment type="subcellular location">
    <subcellularLocation>
        <location evidence="7">Cell membrane</location>
        <topology evidence="7">Multi-pass membrane protein</topology>
    </subcellularLocation>
    <subcellularLocation>
        <location evidence="1">Membrane</location>
        <topology evidence="1">Multi-pass membrane protein</topology>
    </subcellularLocation>
</comment>
<feature type="transmembrane region" description="Helical" evidence="7">
    <location>
        <begin position="226"/>
        <end position="250"/>
    </location>
</feature>
<dbReference type="GO" id="GO:0046872">
    <property type="term" value="F:metal ion binding"/>
    <property type="evidence" value="ECO:0007669"/>
    <property type="project" value="UniProtKB-KW"/>
</dbReference>
<evidence type="ECO:0000256" key="1">
    <source>
        <dbReference type="ARBA" id="ARBA00004141"/>
    </source>
</evidence>
<dbReference type="HAMAP" id="MF_01207">
    <property type="entry name" value="MsrQ"/>
    <property type="match status" value="1"/>
</dbReference>
<comment type="similarity">
    <text evidence="7">Belongs to the MsrQ family.</text>
</comment>
<proteinExistence type="inferred from homology"/>
<dbReference type="Pfam" id="PF01794">
    <property type="entry name" value="Ferric_reduct"/>
    <property type="match status" value="1"/>
</dbReference>
<keyword evidence="10" id="KW-1185">Reference proteome</keyword>
<feature type="transmembrane region" description="Helical" evidence="7">
    <location>
        <begin position="36"/>
        <end position="54"/>
    </location>
</feature>
<keyword evidence="7" id="KW-1003">Cell membrane</keyword>
<evidence type="ECO:0000256" key="3">
    <source>
        <dbReference type="ARBA" id="ARBA00022692"/>
    </source>
</evidence>
<organism evidence="9 10">
    <name type="scientific">Ferrovibrio terrae</name>
    <dbReference type="NCBI Taxonomy" id="2594003"/>
    <lineage>
        <taxon>Bacteria</taxon>
        <taxon>Pseudomonadati</taxon>
        <taxon>Pseudomonadota</taxon>
        <taxon>Alphaproteobacteria</taxon>
        <taxon>Rhodospirillales</taxon>
        <taxon>Rhodospirillaceae</taxon>
        <taxon>Ferrovibrio</taxon>
    </lineage>
</organism>
<dbReference type="EMBL" id="CP041636">
    <property type="protein sequence ID" value="QDO98715.1"/>
    <property type="molecule type" value="Genomic_DNA"/>
</dbReference>
<dbReference type="GO" id="GO:0010181">
    <property type="term" value="F:FMN binding"/>
    <property type="evidence" value="ECO:0007669"/>
    <property type="project" value="UniProtKB-UniRule"/>
</dbReference>
<dbReference type="GO" id="GO:0016679">
    <property type="term" value="F:oxidoreductase activity, acting on diphenols and related substances as donors"/>
    <property type="evidence" value="ECO:0007669"/>
    <property type="project" value="TreeGrafter"/>
</dbReference>
<comment type="caution">
    <text evidence="7">Lacks conserved residue(s) required for the propagation of feature annotation.</text>
</comment>
<feature type="transmembrane region" description="Helical" evidence="7">
    <location>
        <begin position="270"/>
        <end position="293"/>
    </location>
</feature>
<comment type="function">
    <text evidence="7">Part of the MsrPQ system that repairs oxidized periplasmic proteins containing methionine sulfoxide residues (Met-O), using respiratory chain electrons. Thus protects these proteins from oxidative-stress damage caused by reactive species of oxygen and chlorine generated by the host defense mechanisms. MsrPQ is essential for the maintenance of envelope integrity under bleach stress, rescuing a wide series of structurally unrelated periplasmic proteins from methionine oxidation. MsrQ provides electrons for reduction to the reductase catalytic subunit MsrP, using the quinone pool of the respiratory chain.</text>
</comment>
<keyword evidence="7" id="KW-0285">Flavoprotein</keyword>
<comment type="cofactor">
    <cofactor evidence="7">
        <name>FMN</name>
        <dbReference type="ChEBI" id="CHEBI:58210"/>
    </cofactor>
    <text evidence="7">Binds 1 FMN per subunit.</text>
</comment>
<dbReference type="Proteomes" id="UP000317496">
    <property type="component" value="Chromosome"/>
</dbReference>
<accession>A0A516H4N6</accession>
<comment type="cofactor">
    <cofactor evidence="7">
        <name>heme b</name>
        <dbReference type="ChEBI" id="CHEBI:60344"/>
    </cofactor>
    <text evidence="7">Binds 1 heme b (iron(II)-protoporphyrin IX) group per subunit.</text>
</comment>
<sequence>MNVATRTTPQKNLPAAWKRGWPWQEGAAGRFSPFKAVVFALLLLPALWLLWRTAENDLGPRPLTELILQTGTWGVRILLVSLFVTPLRQILRYGRLALLRRMTGVAAALYLLSHFILYMANHAFVLDKIVTEIVKSNYLIIGLVALTALLLLLATSTDAMLRRLGGRRWQMLHRLVFPAAMLGAWHYFLQVKADIFQPLLIIGFLTWLLGYRVWRKWQPQGGTLPVGAVAVLGIFAAVLVVVIEAAYFSWKIGPAVVPRVLEANLSIDMGLRPGIWVLLVAAGVTLTAGLATIRARRS</sequence>
<feature type="transmembrane region" description="Helical" evidence="7">
    <location>
        <begin position="195"/>
        <end position="214"/>
    </location>
</feature>
<feature type="domain" description="Ferric oxidoreductase" evidence="8">
    <location>
        <begin position="70"/>
        <end position="183"/>
    </location>
</feature>